<keyword evidence="2" id="KW-1185">Reference proteome</keyword>
<proteinExistence type="predicted"/>
<gene>
    <name evidence="1" type="ORF">HNR73_001490</name>
</gene>
<organism evidence="1 2">
    <name type="scientific">Phytomonospora endophytica</name>
    <dbReference type="NCBI Taxonomy" id="714109"/>
    <lineage>
        <taxon>Bacteria</taxon>
        <taxon>Bacillati</taxon>
        <taxon>Actinomycetota</taxon>
        <taxon>Actinomycetes</taxon>
        <taxon>Micromonosporales</taxon>
        <taxon>Micromonosporaceae</taxon>
        <taxon>Phytomonospora</taxon>
    </lineage>
</organism>
<evidence type="ECO:0008006" key="3">
    <source>
        <dbReference type="Google" id="ProtNLM"/>
    </source>
</evidence>
<dbReference type="InterPro" id="IPR021408">
    <property type="entry name" value="DUF3046"/>
</dbReference>
<comment type="caution">
    <text evidence="1">The sequence shown here is derived from an EMBL/GenBank/DDBJ whole genome shotgun (WGS) entry which is preliminary data.</text>
</comment>
<reference evidence="1 2" key="1">
    <citation type="submission" date="2020-08" db="EMBL/GenBank/DDBJ databases">
        <title>Genomic Encyclopedia of Type Strains, Phase IV (KMG-IV): sequencing the most valuable type-strain genomes for metagenomic binning, comparative biology and taxonomic classification.</title>
        <authorList>
            <person name="Goeker M."/>
        </authorList>
    </citation>
    <scope>NUCLEOTIDE SEQUENCE [LARGE SCALE GENOMIC DNA]</scope>
    <source>
        <strain evidence="1 2">YIM 65646</strain>
    </source>
</reference>
<dbReference type="EMBL" id="JACHGT010000003">
    <property type="protein sequence ID" value="MBB6033640.1"/>
    <property type="molecule type" value="Genomic_DNA"/>
</dbReference>
<dbReference type="AlphaFoldDB" id="A0A841FNW9"/>
<protein>
    <recommendedName>
        <fullName evidence="3">DUF3046 domain-containing protein</fullName>
    </recommendedName>
</protein>
<dbReference type="Proteomes" id="UP000548476">
    <property type="component" value="Unassembled WGS sequence"/>
</dbReference>
<accession>A0A841FNW9</accession>
<evidence type="ECO:0000313" key="2">
    <source>
        <dbReference type="Proteomes" id="UP000548476"/>
    </source>
</evidence>
<dbReference type="RefSeq" id="WP_184786528.1">
    <property type="nucleotide sequence ID" value="NZ_BONT01000014.1"/>
</dbReference>
<sequence length="67" mass="7571">MRRTDFWERMGETFGPAYAASVAADQVLPQLRGRTIEQAIAAGEDIGEIWRAVCTTYGDRVPSRIRR</sequence>
<evidence type="ECO:0000313" key="1">
    <source>
        <dbReference type="EMBL" id="MBB6033640.1"/>
    </source>
</evidence>
<name>A0A841FNW9_9ACTN</name>
<dbReference type="Pfam" id="PF11248">
    <property type="entry name" value="DUF3046"/>
    <property type="match status" value="1"/>
</dbReference>